<feature type="transmembrane region" description="Helical" evidence="7">
    <location>
        <begin position="282"/>
        <end position="302"/>
    </location>
</feature>
<name>A0ABW0LYU5_9BACL</name>
<evidence type="ECO:0000313" key="9">
    <source>
        <dbReference type="Proteomes" id="UP001596105"/>
    </source>
</evidence>
<feature type="transmembrane region" description="Helical" evidence="7">
    <location>
        <begin position="408"/>
        <end position="430"/>
    </location>
</feature>
<gene>
    <name evidence="8" type="ORF">ACFPPD_20345</name>
</gene>
<reference evidence="9" key="1">
    <citation type="journal article" date="2019" name="Int. J. Syst. Evol. Microbiol.">
        <title>The Global Catalogue of Microorganisms (GCM) 10K type strain sequencing project: providing services to taxonomists for standard genome sequencing and annotation.</title>
        <authorList>
            <consortium name="The Broad Institute Genomics Platform"/>
            <consortium name="The Broad Institute Genome Sequencing Center for Infectious Disease"/>
            <person name="Wu L."/>
            <person name="Ma J."/>
        </authorList>
    </citation>
    <scope>NUCLEOTIDE SEQUENCE [LARGE SCALE GENOMIC DNA]</scope>
    <source>
        <strain evidence="9">CCUG 57113</strain>
    </source>
</reference>
<accession>A0ABW0LYU5</accession>
<dbReference type="PIRSF" id="PIRSF006603">
    <property type="entry name" value="DinF"/>
    <property type="match status" value="1"/>
</dbReference>
<keyword evidence="6 7" id="KW-0472">Membrane</keyword>
<evidence type="ECO:0000313" key="8">
    <source>
        <dbReference type="EMBL" id="MFC5471043.1"/>
    </source>
</evidence>
<sequence length="459" mass="50048">MKSTKNFGLWALAWPIFIELFLQALLGMVDTIMVSRISDDAVAVVGLSGQLFNALTTLFMTIAGGAGILVAQKLGSKRGEDARTIAIMGFTSSLAIGLVISLLLYTQSHAIAGLLHVEDDLLPLWNVYVRNVGGGMFLLATIASLSTAIRNTGNTRAPMYTGIAMNVLHIFLNYVLIFGELGFPKWGLAGVTVSDNVCRFLAALVLLYVFVHSFERKIVLFDLKIFNPKLFREILKIGWPMGVNMAGWLFSQLAIFAFIAMLGAKELAARTYMNTMESFCFMLGYAVALAIQIRVAHLFGAARTREAYSEAFRALYIGLALVTSNALLLYAIGNSFLRVFTTDPDILAIGHSLLVLNLILQPAKMLNMGMNNSLSAVGDTRFTMVVAIVSMSLVATGCSYWFGLQAGWGLIGIYCCMIADEILRGVVVLFRWRGKKYLLRAKTETRPPSADSEAAALPG</sequence>
<keyword evidence="9" id="KW-1185">Reference proteome</keyword>
<dbReference type="Proteomes" id="UP001596105">
    <property type="component" value="Unassembled WGS sequence"/>
</dbReference>
<keyword evidence="2" id="KW-0813">Transport</keyword>
<dbReference type="Pfam" id="PF01554">
    <property type="entry name" value="MatE"/>
    <property type="match status" value="2"/>
</dbReference>
<keyword evidence="4 7" id="KW-0812">Transmembrane</keyword>
<feature type="transmembrane region" description="Helical" evidence="7">
    <location>
        <begin position="83"/>
        <end position="105"/>
    </location>
</feature>
<keyword evidence="5 7" id="KW-1133">Transmembrane helix</keyword>
<dbReference type="InterPro" id="IPR002528">
    <property type="entry name" value="MATE_fam"/>
</dbReference>
<dbReference type="EMBL" id="JBHSMH010000084">
    <property type="protein sequence ID" value="MFC5471043.1"/>
    <property type="molecule type" value="Genomic_DNA"/>
</dbReference>
<dbReference type="RefSeq" id="WP_209751124.1">
    <property type="nucleotide sequence ID" value="NZ_JBHSMH010000084.1"/>
</dbReference>
<dbReference type="NCBIfam" id="TIGR00797">
    <property type="entry name" value="matE"/>
    <property type="match status" value="1"/>
</dbReference>
<protein>
    <submittedName>
        <fullName evidence="8">MATE family efflux transporter</fullName>
    </submittedName>
</protein>
<comment type="caution">
    <text evidence="8">The sequence shown here is derived from an EMBL/GenBank/DDBJ whole genome shotgun (WGS) entry which is preliminary data.</text>
</comment>
<dbReference type="PANTHER" id="PTHR42925:SF2">
    <property type="entry name" value="NA+ DRIVEN MULTIDRUG EFFLUX PUMP"/>
    <property type="match status" value="1"/>
</dbReference>
<comment type="subcellular location">
    <subcellularLocation>
        <location evidence="1">Cell membrane</location>
        <topology evidence="1">Multi-pass membrane protein</topology>
    </subcellularLocation>
</comment>
<feature type="transmembrane region" description="Helical" evidence="7">
    <location>
        <begin position="7"/>
        <end position="29"/>
    </location>
</feature>
<feature type="transmembrane region" description="Helical" evidence="7">
    <location>
        <begin position="344"/>
        <end position="361"/>
    </location>
</feature>
<feature type="transmembrane region" description="Helical" evidence="7">
    <location>
        <begin position="49"/>
        <end position="71"/>
    </location>
</feature>
<feature type="transmembrane region" description="Helical" evidence="7">
    <location>
        <begin position="157"/>
        <end position="177"/>
    </location>
</feature>
<keyword evidence="3" id="KW-1003">Cell membrane</keyword>
<feature type="transmembrane region" description="Helical" evidence="7">
    <location>
        <begin position="382"/>
        <end position="402"/>
    </location>
</feature>
<organism evidence="8 9">
    <name type="scientific">Cohnella suwonensis</name>
    <dbReference type="NCBI Taxonomy" id="696072"/>
    <lineage>
        <taxon>Bacteria</taxon>
        <taxon>Bacillati</taxon>
        <taxon>Bacillota</taxon>
        <taxon>Bacilli</taxon>
        <taxon>Bacillales</taxon>
        <taxon>Paenibacillaceae</taxon>
        <taxon>Cohnella</taxon>
    </lineage>
</organism>
<feature type="transmembrane region" description="Helical" evidence="7">
    <location>
        <begin position="234"/>
        <end position="262"/>
    </location>
</feature>
<evidence type="ECO:0000256" key="5">
    <source>
        <dbReference type="ARBA" id="ARBA00022989"/>
    </source>
</evidence>
<proteinExistence type="predicted"/>
<evidence type="ECO:0000256" key="7">
    <source>
        <dbReference type="SAM" id="Phobius"/>
    </source>
</evidence>
<feature type="transmembrane region" description="Helical" evidence="7">
    <location>
        <begin position="197"/>
        <end position="214"/>
    </location>
</feature>
<feature type="transmembrane region" description="Helical" evidence="7">
    <location>
        <begin position="314"/>
        <end position="332"/>
    </location>
</feature>
<dbReference type="InterPro" id="IPR048279">
    <property type="entry name" value="MdtK-like"/>
</dbReference>
<feature type="transmembrane region" description="Helical" evidence="7">
    <location>
        <begin position="125"/>
        <end position="145"/>
    </location>
</feature>
<dbReference type="InterPro" id="IPR047135">
    <property type="entry name" value="YsiQ"/>
</dbReference>
<evidence type="ECO:0000256" key="3">
    <source>
        <dbReference type="ARBA" id="ARBA00022475"/>
    </source>
</evidence>
<evidence type="ECO:0000256" key="6">
    <source>
        <dbReference type="ARBA" id="ARBA00023136"/>
    </source>
</evidence>
<evidence type="ECO:0000256" key="4">
    <source>
        <dbReference type="ARBA" id="ARBA00022692"/>
    </source>
</evidence>
<evidence type="ECO:0000256" key="1">
    <source>
        <dbReference type="ARBA" id="ARBA00004651"/>
    </source>
</evidence>
<dbReference type="CDD" id="cd13134">
    <property type="entry name" value="MATE_like_8"/>
    <property type="match status" value="1"/>
</dbReference>
<evidence type="ECO:0000256" key="2">
    <source>
        <dbReference type="ARBA" id="ARBA00022448"/>
    </source>
</evidence>
<dbReference type="PANTHER" id="PTHR42925">
    <property type="entry name" value="MULTIDRUG AND TOXIN EFFLUX PROTEIN MATE FAMILY"/>
    <property type="match status" value="1"/>
</dbReference>